<keyword evidence="3 7" id="KW-0812">Transmembrane</keyword>
<dbReference type="EMBL" id="JACSPR010000007">
    <property type="protein sequence ID" value="MBD8030682.1"/>
    <property type="molecule type" value="Genomic_DNA"/>
</dbReference>
<evidence type="ECO:0000256" key="1">
    <source>
        <dbReference type="ARBA" id="ARBA00004651"/>
    </source>
</evidence>
<evidence type="ECO:0000313" key="8">
    <source>
        <dbReference type="EMBL" id="MBD8030682.1"/>
    </source>
</evidence>
<feature type="transmembrane region" description="Helical" evidence="7">
    <location>
        <begin position="259"/>
        <end position="281"/>
    </location>
</feature>
<comment type="subcellular location">
    <subcellularLocation>
        <location evidence="1">Cell membrane</location>
        <topology evidence="1">Multi-pass membrane protein</topology>
    </subcellularLocation>
</comment>
<feature type="transmembrane region" description="Helical" evidence="7">
    <location>
        <begin position="293"/>
        <end position="314"/>
    </location>
</feature>
<comment type="caution">
    <text evidence="8">The sequence shown here is derived from an EMBL/GenBank/DDBJ whole genome shotgun (WGS) entry which is preliminary data.</text>
</comment>
<feature type="compositionally biased region" description="Basic and acidic residues" evidence="6">
    <location>
        <begin position="390"/>
        <end position="408"/>
    </location>
</feature>
<feature type="transmembrane region" description="Helical" evidence="7">
    <location>
        <begin position="124"/>
        <end position="148"/>
    </location>
</feature>
<evidence type="ECO:0000256" key="7">
    <source>
        <dbReference type="SAM" id="Phobius"/>
    </source>
</evidence>
<dbReference type="Pfam" id="PF03631">
    <property type="entry name" value="Virul_fac_BrkB"/>
    <property type="match status" value="1"/>
</dbReference>
<accession>A0A8I0HQT1</accession>
<keyword evidence="4 7" id="KW-1133">Transmembrane helix</keyword>
<dbReference type="Proteomes" id="UP000650224">
    <property type="component" value="Unassembled WGS sequence"/>
</dbReference>
<keyword evidence="2" id="KW-1003">Cell membrane</keyword>
<evidence type="ECO:0000256" key="4">
    <source>
        <dbReference type="ARBA" id="ARBA00022989"/>
    </source>
</evidence>
<evidence type="ECO:0000313" key="9">
    <source>
        <dbReference type="Proteomes" id="UP000650224"/>
    </source>
</evidence>
<reference evidence="8 9" key="1">
    <citation type="submission" date="2020-08" db="EMBL/GenBank/DDBJ databases">
        <title>A Genomic Blueprint of the Chicken Gut Microbiome.</title>
        <authorList>
            <person name="Gilroy R."/>
            <person name="Ravi A."/>
            <person name="Getino M."/>
            <person name="Pursley I."/>
            <person name="Horton D.L."/>
            <person name="Alikhan N.-F."/>
            <person name="Baker D."/>
            <person name="Gharbi K."/>
            <person name="Hall N."/>
            <person name="Watson M."/>
            <person name="Adriaenssens E.M."/>
            <person name="Foster-Nyarko E."/>
            <person name="Jarju S."/>
            <person name="Secka A."/>
            <person name="Antonio M."/>
            <person name="Oren A."/>
            <person name="Chaudhuri R."/>
            <person name="La Ragione R.M."/>
            <person name="Hildebrand F."/>
            <person name="Pallen M.J."/>
        </authorList>
    </citation>
    <scope>NUCLEOTIDE SEQUENCE [LARGE SCALE GENOMIC DNA]</scope>
    <source>
        <strain evidence="8 9">Sa1YVA5</strain>
    </source>
</reference>
<dbReference type="GO" id="GO:0005886">
    <property type="term" value="C:plasma membrane"/>
    <property type="evidence" value="ECO:0007669"/>
    <property type="project" value="UniProtKB-SubCell"/>
</dbReference>
<dbReference type="InterPro" id="IPR017039">
    <property type="entry name" value="Virul_fac_BrkB"/>
</dbReference>
<protein>
    <submittedName>
        <fullName evidence="8">YihY/virulence factor BrkB family protein</fullName>
    </submittedName>
</protein>
<dbReference type="AlphaFoldDB" id="A0A8I0HQT1"/>
<keyword evidence="9" id="KW-1185">Reference proteome</keyword>
<evidence type="ECO:0000256" key="6">
    <source>
        <dbReference type="SAM" id="MobiDB-lite"/>
    </source>
</evidence>
<evidence type="ECO:0000256" key="3">
    <source>
        <dbReference type="ARBA" id="ARBA00022692"/>
    </source>
</evidence>
<sequence length="408" mass="44800">MENVVQPSEYLNATLIAADTDTSGEEIDVDKLRPLSAEGWRHAIKRVAKEFFIERLWDLGALLTYFSVLSVAPGLLVAYSLVTLVLASGPLEVLDQAREFIAQHVAEDQQQIVLSVVDAVAGSASAGLVGLIVGIVVALWTSSAYVRAFSRCANTVYGRTEGRFLLKHWLMMVLMNLSLLMGVAAILISLLINETTVMRLFGPIAAPLGLTDVLTYLSETFLPVWNWVRWPAILLILMGLVALLYHLAPNVKPHKFKWLSAGSVFAILGILFAGWGLNIYFTTFAAFNSYGAVGSVMALFVGMWILNIVLILGIKIDAEVSRARQLQAGLPAEENNLAPPRSTTAAVRDKKIREGIVEDARQFRLKHVAENVAANGASDQEDEPEESEADTLRIEHRGSRRVGYREVE</sequence>
<evidence type="ECO:0000256" key="5">
    <source>
        <dbReference type="ARBA" id="ARBA00023136"/>
    </source>
</evidence>
<gene>
    <name evidence="8" type="ORF">H9627_10200</name>
</gene>
<evidence type="ECO:0000256" key="2">
    <source>
        <dbReference type="ARBA" id="ARBA00022475"/>
    </source>
</evidence>
<keyword evidence="5 7" id="KW-0472">Membrane</keyword>
<organism evidence="8 9">
    <name type="scientific">Corynebacterium gallinarum</name>
    <dbReference type="NCBI Taxonomy" id="2762214"/>
    <lineage>
        <taxon>Bacteria</taxon>
        <taxon>Bacillati</taxon>
        <taxon>Actinomycetota</taxon>
        <taxon>Actinomycetes</taxon>
        <taxon>Mycobacteriales</taxon>
        <taxon>Corynebacteriaceae</taxon>
        <taxon>Corynebacterium</taxon>
    </lineage>
</organism>
<dbReference type="PANTHER" id="PTHR30213:SF0">
    <property type="entry name" value="UPF0761 MEMBRANE PROTEIN YIHY"/>
    <property type="match status" value="1"/>
</dbReference>
<feature type="region of interest" description="Disordered" evidence="6">
    <location>
        <begin position="373"/>
        <end position="408"/>
    </location>
</feature>
<name>A0A8I0HQT1_9CORY</name>
<feature type="transmembrane region" description="Helical" evidence="7">
    <location>
        <begin position="227"/>
        <end position="247"/>
    </location>
</feature>
<feature type="transmembrane region" description="Helical" evidence="7">
    <location>
        <begin position="169"/>
        <end position="192"/>
    </location>
</feature>
<feature type="compositionally biased region" description="Acidic residues" evidence="6">
    <location>
        <begin position="379"/>
        <end position="389"/>
    </location>
</feature>
<feature type="transmembrane region" description="Helical" evidence="7">
    <location>
        <begin position="59"/>
        <end position="82"/>
    </location>
</feature>
<proteinExistence type="predicted"/>
<dbReference type="PANTHER" id="PTHR30213">
    <property type="entry name" value="INNER MEMBRANE PROTEIN YHJD"/>
    <property type="match status" value="1"/>
</dbReference>